<dbReference type="AlphaFoldDB" id="A0A1Q4MF72"/>
<geneLocation type="plasmid" evidence="1">
    <name>pAsa5</name>
</geneLocation>
<proteinExistence type="predicted"/>
<sequence length="78" mass="8888">MEIKLLRRLFQEGLLLAARILPAPVEPGKYVLVFDKANGGEEQITKARDNETKVYKRLNGALQDAQDIGFREVTIRFD</sequence>
<accession>A0A1Q4MF72</accession>
<dbReference type="RefSeq" id="WP_005320938.1">
    <property type="nucleotide sequence ID" value="NZ_CDDW01000126.1"/>
</dbReference>
<protein>
    <submittedName>
        <fullName evidence="1">Uncharacterized protein</fullName>
    </submittedName>
</protein>
<evidence type="ECO:0000313" key="1">
    <source>
        <dbReference type="EMBL" id="ASD49213.1"/>
    </source>
</evidence>
<keyword evidence="1" id="KW-0614">Plasmid</keyword>
<dbReference type="EMBL" id="KY555069">
    <property type="protein sequence ID" value="ASD49213.1"/>
    <property type="molecule type" value="Genomic_DNA"/>
</dbReference>
<reference evidence="1" key="1">
    <citation type="submission" date="2017-01" db="EMBL/GenBank/DDBJ databases">
        <title>Plasmid composition in Aeromonas salmonicida subsp. salmonicida 01-B526 unravels unsuspected type three secretion system loss patterns.</title>
        <authorList>
            <person name="Tanaka K.H."/>
            <person name="Vincent A.T."/>
            <person name="Emond-Rheault J.-G."/>
            <person name="Adamczuk M."/>
            <person name="Frenette M."/>
            <person name="Charette S.J."/>
        </authorList>
    </citation>
    <scope>NUCLEOTIDE SEQUENCE</scope>
    <source>
        <strain evidence="1">01-B526</strain>
        <plasmid evidence="1">pAsa5</plasmid>
    </source>
</reference>
<organism evidence="1">
    <name type="scientific">Aeromonas salmonicida subsp. salmonicida</name>
    <dbReference type="NCBI Taxonomy" id="29491"/>
    <lineage>
        <taxon>Bacteria</taxon>
        <taxon>Pseudomonadati</taxon>
        <taxon>Pseudomonadota</taxon>
        <taxon>Gammaproteobacteria</taxon>
        <taxon>Aeromonadales</taxon>
        <taxon>Aeromonadaceae</taxon>
        <taxon>Aeromonas</taxon>
    </lineage>
</organism>
<name>A0A1Q4MF72_AERSS</name>